<dbReference type="PANTHER" id="PTHR43775">
    <property type="entry name" value="FATTY ACID SYNTHASE"/>
    <property type="match status" value="1"/>
</dbReference>
<comment type="caution">
    <text evidence="7">The sequence shown here is derived from an EMBL/GenBank/DDBJ whole genome shotgun (WGS) entry which is preliminary data.</text>
</comment>
<keyword evidence="7" id="KW-0012">Acyltransferase</keyword>
<dbReference type="Pfam" id="PF00550">
    <property type="entry name" value="PP-binding"/>
    <property type="match status" value="1"/>
</dbReference>
<proteinExistence type="predicted"/>
<dbReference type="InterPro" id="IPR009081">
    <property type="entry name" value="PP-bd_ACP"/>
</dbReference>
<evidence type="ECO:0000313" key="7">
    <source>
        <dbReference type="EMBL" id="MFC3195097.1"/>
    </source>
</evidence>
<dbReference type="PROSITE" id="PS00606">
    <property type="entry name" value="KS3_1"/>
    <property type="match status" value="1"/>
</dbReference>
<dbReference type="SMART" id="SM00825">
    <property type="entry name" value="PKS_KS"/>
    <property type="match status" value="1"/>
</dbReference>
<reference evidence="8" key="1">
    <citation type="journal article" date="2019" name="Int. J. Syst. Evol. Microbiol.">
        <title>The Global Catalogue of Microorganisms (GCM) 10K type strain sequencing project: providing services to taxonomists for standard genome sequencing and annotation.</title>
        <authorList>
            <consortium name="The Broad Institute Genomics Platform"/>
            <consortium name="The Broad Institute Genome Sequencing Center for Infectious Disease"/>
            <person name="Wu L."/>
            <person name="Ma J."/>
        </authorList>
    </citation>
    <scope>NUCLEOTIDE SEQUENCE [LARGE SCALE GENOMIC DNA]</scope>
    <source>
        <strain evidence="8">KCTC 42953</strain>
    </source>
</reference>
<keyword evidence="4 7" id="KW-0808">Transferase</keyword>
<dbReference type="Pfam" id="PF02801">
    <property type="entry name" value="Ketoacyl-synt_C"/>
    <property type="match status" value="1"/>
</dbReference>
<dbReference type="InterPro" id="IPR014031">
    <property type="entry name" value="Ketoacyl_synth_C"/>
</dbReference>
<dbReference type="InterPro" id="IPR056393">
    <property type="entry name" value="AprA-like_MT2"/>
</dbReference>
<keyword evidence="2" id="KW-0596">Phosphopantetheine</keyword>
<dbReference type="InterPro" id="IPR032821">
    <property type="entry name" value="PKS_assoc"/>
</dbReference>
<sequence>MSGSVNQWCQGYVAVALTAFCQQRSWLEKLDQQKPNDLGDFVDQNTENNKGHWHVVMQTLDVLGIIQRNEAGFYQSADLAAAVPLLTDSLSTLYSRDYNQNRLRVQDLKAVAGLVKSLGKTPNGGHEFFTGAILVSLLVILRVRGDELLTTLTKLKAATRQPIVELLRKHQLLEVSAKGMSAWGLKLLQSAEVMQAAYLHSLLADLSGWLKGTSVSTSAETKPQGSNEFQHRHAAVWSPLHDAAARIAVDEMTRCLAESHLKTTEKIVINTSNNTDVALIQTLISGLDGALADGQESRSINCTLFADQLLDNGIDSGLEKALTGWSTAGGLQPEVFGCVDAEDQPEKTKTVHVLGSCGQFYHAVSGNQYSQTVVVQAANNTQRYCNAAGDEFSHADLLSFRQHQLAAWAEKAAGDTLLIFERHSLSPEDIRQRLGMSGCFWPDTTAKLYAMPQISAESLLVLAGSVGLFSDDVVRPYPKQEDHNTFSALMLRKRDYVIRSAQKADMARLIELEKLCWEHSQTPEELILNRLENNPRGQFVLEKSGEVLGVIYSQLINDVADLYQAVADNVHHLHRPDGKVVQLLAVNIDPAQQSFGYGDQLLEFMLQVGTVMTGVNRVVGVTLCKKYDGSVPFDHYVKWQDNRQDPVLAFHRDHGAEVVGAIPGYRPEDEVNLNHGVLVSYDLHSRVRSPAGSSITSAEQAEQADKRAQIAQQDMAEYVKKSICDMLADDSAFDWHRPVMEMGLDSADLMKMQRQLEVFLQSQFSPGLFFEHSTGAKLLDFLVDQGLVQAEDSKPVTDPVAKQQDSNRSADIAIVGMACKLPGGIESPADLWQVLCDEQSQIGHFPVDRCDWPLENDHISRGGFIHGADEFDAEFFRVMPAEAKLMDPQQRLLLQLAWSCLEEAGIQPANWAGSDTGVFIGASNTDYSNLSRHLQAETVAHTASAGALAVTANRISYYFDFSGPSFLVDTACSASLVAVHLACQAMNNGECNAALVGGANLICFPELSTSYDQAGMLSSEGKCKTFDRTADGYVRSEGAVMMLLMPLDQALSGHHPIKSVIKGTAINHGGLAGGLTVPNPVKQAELIATAWKRAGVEPNDIQYIEAHGTGTSLGDPVECQGIQKAITEHFPDITHQETCLLGSVKSNLGHLESAAGITGLLKVVLSQQHQQIPATINFNELNPKINLAGSMLKVATRRTDWKVKAGRSRMAGVSSFGSGGANAHVVLSEWNAPVHPDEETGDQLFILSAKEAGQLSIYAEKMVEWIDSCTDQIEFSSFIYTMQVGRTHWPERLAIVTTGFNDLASQINQWLAGIDTKNCFHGRNEAEHSPNLNTSKSDFQGDVESMDLIRFARQWVRGEMLDFNGLHPHHKDKISAPTYPFRRQSFWIAKTTPQLMPDSEVTSPRGVSYVESWVQFPQDYLCKYEEFSCFSLGFMIEKMVEVAKKCSNDSRINRISGLKFYPLSVVENQQVDCMVHCQPNGQQHKVTIHQKRTSGHQAAIIEATLDSAPDIENNDTSLPFPELQACVDLTSATDLSKFTNTLKIMDLVFPSLLSSNVAEVKISSMFMHEAMEAVEPAYLYMLSNELTFYSADKSPVLSVIK</sequence>
<feature type="domain" description="Ketosynthase family 3 (KS3)" evidence="6">
    <location>
        <begin position="809"/>
        <end position="1229"/>
    </location>
</feature>
<keyword evidence="3" id="KW-0597">Phosphoprotein</keyword>
<dbReference type="Pfam" id="PF16197">
    <property type="entry name" value="KAsynt_C_assoc"/>
    <property type="match status" value="1"/>
</dbReference>
<dbReference type="Proteomes" id="UP001595533">
    <property type="component" value="Unassembled WGS sequence"/>
</dbReference>
<dbReference type="InterPro" id="IPR050091">
    <property type="entry name" value="PKS_NRPS_Biosynth_Enz"/>
</dbReference>
<dbReference type="Gene3D" id="3.40.630.30">
    <property type="match status" value="1"/>
</dbReference>
<dbReference type="RefSeq" id="WP_077411810.1">
    <property type="nucleotide sequence ID" value="NZ_JBHRTS010000007.1"/>
</dbReference>
<evidence type="ECO:0000256" key="4">
    <source>
        <dbReference type="ARBA" id="ARBA00022679"/>
    </source>
</evidence>
<evidence type="ECO:0000256" key="2">
    <source>
        <dbReference type="ARBA" id="ARBA00022450"/>
    </source>
</evidence>
<dbReference type="SUPFAM" id="SSF47336">
    <property type="entry name" value="ACP-like"/>
    <property type="match status" value="1"/>
</dbReference>
<accession>A0ABV7JDA1</accession>
<dbReference type="CDD" id="cd00833">
    <property type="entry name" value="PKS"/>
    <property type="match status" value="1"/>
</dbReference>
<dbReference type="Gene3D" id="1.10.1240.100">
    <property type="match status" value="1"/>
</dbReference>
<organism evidence="7 8">
    <name type="scientific">Marinicella sediminis</name>
    <dbReference type="NCBI Taxonomy" id="1792834"/>
    <lineage>
        <taxon>Bacteria</taxon>
        <taxon>Pseudomonadati</taxon>
        <taxon>Pseudomonadota</taxon>
        <taxon>Gammaproteobacteria</taxon>
        <taxon>Lysobacterales</taxon>
        <taxon>Marinicellaceae</taxon>
        <taxon>Marinicella</taxon>
    </lineage>
</organism>
<evidence type="ECO:0000256" key="1">
    <source>
        <dbReference type="ARBA" id="ARBA00005194"/>
    </source>
</evidence>
<dbReference type="PROSITE" id="PS51186">
    <property type="entry name" value="GNAT"/>
    <property type="match status" value="1"/>
</dbReference>
<dbReference type="InterPro" id="IPR018201">
    <property type="entry name" value="Ketoacyl_synth_AS"/>
</dbReference>
<dbReference type="InterPro" id="IPR016039">
    <property type="entry name" value="Thiolase-like"/>
</dbReference>
<dbReference type="PANTHER" id="PTHR43775:SF37">
    <property type="entry name" value="SI:DKEY-61P9.11"/>
    <property type="match status" value="1"/>
</dbReference>
<evidence type="ECO:0000313" key="8">
    <source>
        <dbReference type="Proteomes" id="UP001595533"/>
    </source>
</evidence>
<keyword evidence="8" id="KW-1185">Reference proteome</keyword>
<dbReference type="SUPFAM" id="SSF55729">
    <property type="entry name" value="Acyl-CoA N-acyltransferases (Nat)"/>
    <property type="match status" value="1"/>
</dbReference>
<feature type="domain" description="N-acetyltransferase" evidence="5">
    <location>
        <begin position="496"/>
        <end position="684"/>
    </location>
</feature>
<protein>
    <submittedName>
        <fullName evidence="7">GNAT family N-acetyltransferase</fullName>
        <ecNumber evidence="7">2.3.1.-</ecNumber>
    </submittedName>
</protein>
<evidence type="ECO:0000259" key="6">
    <source>
        <dbReference type="PROSITE" id="PS52004"/>
    </source>
</evidence>
<dbReference type="PROSITE" id="PS52004">
    <property type="entry name" value="KS3_2"/>
    <property type="match status" value="1"/>
</dbReference>
<name>A0ABV7JDA1_9GAMM</name>
<dbReference type="InterPro" id="IPR000182">
    <property type="entry name" value="GNAT_dom"/>
</dbReference>
<dbReference type="Pfam" id="PF00583">
    <property type="entry name" value="Acetyltransf_1"/>
    <property type="match status" value="1"/>
</dbReference>
<evidence type="ECO:0000259" key="5">
    <source>
        <dbReference type="PROSITE" id="PS51186"/>
    </source>
</evidence>
<dbReference type="SUPFAM" id="SSF53901">
    <property type="entry name" value="Thiolase-like"/>
    <property type="match status" value="1"/>
</dbReference>
<dbReference type="InterPro" id="IPR020841">
    <property type="entry name" value="PKS_Beta-ketoAc_synthase_dom"/>
</dbReference>
<dbReference type="InterPro" id="IPR036736">
    <property type="entry name" value="ACP-like_sf"/>
</dbReference>
<dbReference type="Gene3D" id="1.10.1200.10">
    <property type="entry name" value="ACP-like"/>
    <property type="match status" value="1"/>
</dbReference>
<dbReference type="InterPro" id="IPR016181">
    <property type="entry name" value="Acyl_CoA_acyltransferase"/>
</dbReference>
<dbReference type="Pfam" id="PF00109">
    <property type="entry name" value="ketoacyl-synt"/>
    <property type="match status" value="1"/>
</dbReference>
<dbReference type="Pfam" id="PF23525">
    <property type="entry name" value="Methyltransf_36"/>
    <property type="match status" value="1"/>
</dbReference>
<dbReference type="EMBL" id="JBHRTS010000007">
    <property type="protein sequence ID" value="MFC3195097.1"/>
    <property type="molecule type" value="Genomic_DNA"/>
</dbReference>
<dbReference type="EC" id="2.3.1.-" evidence="7"/>
<gene>
    <name evidence="7" type="ORF">ACFODZ_12665</name>
</gene>
<dbReference type="GO" id="GO:0016746">
    <property type="term" value="F:acyltransferase activity"/>
    <property type="evidence" value="ECO:0007669"/>
    <property type="project" value="UniProtKB-KW"/>
</dbReference>
<comment type="pathway">
    <text evidence="1">Lipid metabolism; fatty acid biosynthesis.</text>
</comment>
<evidence type="ECO:0000256" key="3">
    <source>
        <dbReference type="ARBA" id="ARBA00022553"/>
    </source>
</evidence>
<dbReference type="Gene3D" id="3.40.47.10">
    <property type="match status" value="1"/>
</dbReference>
<dbReference type="InterPro" id="IPR014030">
    <property type="entry name" value="Ketoacyl_synth_N"/>
</dbReference>